<dbReference type="EMBL" id="MCBS01021816">
    <property type="protein sequence ID" value="RKF77583.1"/>
    <property type="molecule type" value="Genomic_DNA"/>
</dbReference>
<accession>A0A420ISR0</accession>
<feature type="compositionally biased region" description="Polar residues" evidence="1">
    <location>
        <begin position="113"/>
        <end position="125"/>
    </location>
</feature>
<dbReference type="GO" id="GO:0000329">
    <property type="term" value="C:fungal-type vacuole membrane"/>
    <property type="evidence" value="ECO:0007669"/>
    <property type="project" value="TreeGrafter"/>
</dbReference>
<feature type="region of interest" description="Disordered" evidence="1">
    <location>
        <begin position="398"/>
        <end position="420"/>
    </location>
</feature>
<feature type="compositionally biased region" description="Polar residues" evidence="1">
    <location>
        <begin position="1"/>
        <end position="11"/>
    </location>
</feature>
<sequence>MMQSGSGTVNKTLHRRSSSNTDHTSASPNLQSNSSKTKKHVVHASRTQTRNLSSKGIQNPESGNRKPLRNGSTTSLKKNNSNVNLKRNRSSAEVKPKFAVTFEIGEQEDGWEETSSSVSPATSRPNSKKTSESQPVKKLQVQLRSSPTSHTPCDSPTIGQQSAYHSGNDHSKVITKRLLSRAQSQSTTHMSLATATPSVISIQNSPPSPNRNTTSNTEESLRLLPGPRSHAGSSQFIFNHPASSKFSDDVKRVQSMKNLAHKSQDEEEFLKLNSYQKSGAGQSRTQQKLWLQRASSIIEPKKILAHRGNEIGLLAGSSYEGREAGIKNLLCRTSIEYLVVRRYQDPVGNAFKRMNHISGIEQNRVIPSKSRKSFDYSTNNNGSGGLFNSFQSSRGHKQGKIFSLSSPNSRGSKHVSGLSAHNAKNNTLGEFLEEGDTGQSNPESEEIIILLKRLWDGSPCLNTNNL</sequence>
<comment type="caution">
    <text evidence="2">The sequence shown here is derived from an EMBL/GenBank/DDBJ whole genome shotgun (WGS) entry which is preliminary data.</text>
</comment>
<organism evidence="2 3">
    <name type="scientific">Golovinomyces cichoracearum</name>
    <dbReference type="NCBI Taxonomy" id="62708"/>
    <lineage>
        <taxon>Eukaryota</taxon>
        <taxon>Fungi</taxon>
        <taxon>Dikarya</taxon>
        <taxon>Ascomycota</taxon>
        <taxon>Pezizomycotina</taxon>
        <taxon>Leotiomycetes</taxon>
        <taxon>Erysiphales</taxon>
        <taxon>Erysiphaceae</taxon>
        <taxon>Golovinomyces</taxon>
    </lineage>
</organism>
<reference evidence="2 3" key="1">
    <citation type="journal article" date="2018" name="BMC Genomics">
        <title>Comparative genome analyses reveal sequence features reflecting distinct modes of host-adaptation between dicot and monocot powdery mildew.</title>
        <authorList>
            <person name="Wu Y."/>
            <person name="Ma X."/>
            <person name="Pan Z."/>
            <person name="Kale S.D."/>
            <person name="Song Y."/>
            <person name="King H."/>
            <person name="Zhang Q."/>
            <person name="Presley C."/>
            <person name="Deng X."/>
            <person name="Wei C.I."/>
            <person name="Xiao S."/>
        </authorList>
    </citation>
    <scope>NUCLEOTIDE SEQUENCE [LARGE SCALE GENOMIC DNA]</scope>
    <source>
        <strain evidence="2">UMSG1</strain>
    </source>
</reference>
<evidence type="ECO:0000256" key="1">
    <source>
        <dbReference type="SAM" id="MobiDB-lite"/>
    </source>
</evidence>
<evidence type="ECO:0000313" key="3">
    <source>
        <dbReference type="Proteomes" id="UP000285326"/>
    </source>
</evidence>
<feature type="region of interest" description="Disordered" evidence="1">
    <location>
        <begin position="1"/>
        <end position="93"/>
    </location>
</feature>
<evidence type="ECO:0000313" key="2">
    <source>
        <dbReference type="EMBL" id="RKF77583.1"/>
    </source>
</evidence>
<dbReference type="GO" id="GO:0031931">
    <property type="term" value="C:TORC1 complex"/>
    <property type="evidence" value="ECO:0007669"/>
    <property type="project" value="TreeGrafter"/>
</dbReference>
<dbReference type="AlphaFoldDB" id="A0A420ISR0"/>
<feature type="compositionally biased region" description="Polar residues" evidence="1">
    <location>
        <begin position="181"/>
        <end position="218"/>
    </location>
</feature>
<proteinExistence type="predicted"/>
<dbReference type="PANTHER" id="PTHR22794:SF2">
    <property type="entry name" value="THAP DOMAIN-CONTAINING PROTEIN 11"/>
    <property type="match status" value="1"/>
</dbReference>
<dbReference type="Proteomes" id="UP000285326">
    <property type="component" value="Unassembled WGS sequence"/>
</dbReference>
<feature type="compositionally biased region" description="Polar residues" evidence="1">
    <location>
        <begin position="45"/>
        <end position="62"/>
    </location>
</feature>
<feature type="region of interest" description="Disordered" evidence="1">
    <location>
        <begin position="106"/>
        <end position="223"/>
    </location>
</feature>
<dbReference type="PANTHER" id="PTHR22794">
    <property type="entry name" value="THAP DOMAIN PROTEIN 11"/>
    <property type="match status" value="1"/>
</dbReference>
<protein>
    <submittedName>
        <fullName evidence="2">Uncharacterized protein</fullName>
    </submittedName>
</protein>
<feature type="compositionally biased region" description="Polar residues" evidence="1">
    <location>
        <begin position="142"/>
        <end position="165"/>
    </location>
</feature>
<gene>
    <name evidence="2" type="ORF">GcM1_218054</name>
</gene>
<feature type="compositionally biased region" description="Polar residues" evidence="1">
    <location>
        <begin position="18"/>
        <end position="35"/>
    </location>
</feature>
<name>A0A420ISR0_9PEZI</name>
<feature type="compositionally biased region" description="Low complexity" evidence="1">
    <location>
        <begin position="72"/>
        <end position="85"/>
    </location>
</feature>